<dbReference type="AlphaFoldDB" id="A0A9D2IHX3"/>
<dbReference type="GO" id="GO:0008237">
    <property type="term" value="F:metallopeptidase activity"/>
    <property type="evidence" value="ECO:0007669"/>
    <property type="project" value="UniProtKB-KW"/>
</dbReference>
<dbReference type="InterPro" id="IPR010994">
    <property type="entry name" value="RuvA_2-like"/>
</dbReference>
<comment type="caution">
    <text evidence="4">The sequence shown here is derived from an EMBL/GenBank/DDBJ whole genome shotgun (WGS) entry which is preliminary data.</text>
</comment>
<dbReference type="Gene3D" id="3.40.140.10">
    <property type="entry name" value="Cytidine Deaminase, domain 2"/>
    <property type="match status" value="1"/>
</dbReference>
<dbReference type="Pfam" id="PF04002">
    <property type="entry name" value="RadC"/>
    <property type="match status" value="1"/>
</dbReference>
<dbReference type="InterPro" id="IPR001405">
    <property type="entry name" value="UPF0758"/>
</dbReference>
<reference evidence="4" key="2">
    <citation type="submission" date="2021-04" db="EMBL/GenBank/DDBJ databases">
        <authorList>
            <person name="Gilroy R."/>
        </authorList>
    </citation>
    <scope>NUCLEOTIDE SEQUENCE</scope>
    <source>
        <strain evidence="4">CHK192-19661</strain>
    </source>
</reference>
<organism evidence="4 5">
    <name type="scientific">Candidatus Borkfalkia avicola</name>
    <dbReference type="NCBI Taxonomy" id="2838503"/>
    <lineage>
        <taxon>Bacteria</taxon>
        <taxon>Bacillati</taxon>
        <taxon>Bacillota</taxon>
        <taxon>Clostridia</taxon>
        <taxon>Christensenellales</taxon>
        <taxon>Christensenellaceae</taxon>
        <taxon>Candidatus Borkfalkia</taxon>
    </lineage>
</organism>
<comment type="similarity">
    <text evidence="1">Belongs to the UPF0758 family.</text>
</comment>
<name>A0A9D2IHX3_9FIRM</name>
<dbReference type="PANTHER" id="PTHR30471">
    <property type="entry name" value="DNA REPAIR PROTEIN RADC"/>
    <property type="match status" value="1"/>
</dbReference>
<evidence type="ECO:0000256" key="2">
    <source>
        <dbReference type="ARBA" id="ARBA00023049"/>
    </source>
</evidence>
<dbReference type="PANTHER" id="PTHR30471:SF3">
    <property type="entry name" value="UPF0758 PROTEIN YEES-RELATED"/>
    <property type="match status" value="1"/>
</dbReference>
<proteinExistence type="inferred from homology"/>
<evidence type="ECO:0000256" key="1">
    <source>
        <dbReference type="ARBA" id="ARBA00010243"/>
    </source>
</evidence>
<protein>
    <recommendedName>
        <fullName evidence="3">RadC-like JAB domain-containing protein</fullName>
    </recommendedName>
</protein>
<keyword evidence="2" id="KW-0378">Hydrolase</keyword>
<dbReference type="EMBL" id="DXCF01000005">
    <property type="protein sequence ID" value="HIZ09191.1"/>
    <property type="molecule type" value="Genomic_DNA"/>
</dbReference>
<gene>
    <name evidence="4" type="ORF">H9726_01760</name>
</gene>
<dbReference type="PROSITE" id="PS01302">
    <property type="entry name" value="UPF0758"/>
    <property type="match status" value="1"/>
</dbReference>
<keyword evidence="2" id="KW-0645">Protease</keyword>
<feature type="domain" description="RadC-like JAB" evidence="3">
    <location>
        <begin position="94"/>
        <end position="207"/>
    </location>
</feature>
<reference evidence="4" key="1">
    <citation type="journal article" date="2021" name="PeerJ">
        <title>Extensive microbial diversity within the chicken gut microbiome revealed by metagenomics and culture.</title>
        <authorList>
            <person name="Gilroy R."/>
            <person name="Ravi A."/>
            <person name="Getino M."/>
            <person name="Pursley I."/>
            <person name="Horton D.L."/>
            <person name="Alikhan N.F."/>
            <person name="Baker D."/>
            <person name="Gharbi K."/>
            <person name="Hall N."/>
            <person name="Watson M."/>
            <person name="Adriaenssens E.M."/>
            <person name="Foster-Nyarko E."/>
            <person name="Jarju S."/>
            <person name="Secka A."/>
            <person name="Antonio M."/>
            <person name="Oren A."/>
            <person name="Chaudhuri R.R."/>
            <person name="La Ragione R."/>
            <person name="Hildebrand F."/>
            <person name="Pallen M.J."/>
        </authorList>
    </citation>
    <scope>NUCLEOTIDE SEQUENCE</scope>
    <source>
        <strain evidence="4">CHK192-19661</strain>
    </source>
</reference>
<sequence>MRERLADHAASLTDHELLEVMLFEVISRRDTNPVAHRLLDSFCDLNGVLSAPPRLLCTVAGIGPRAAEFLFLMGNVLRRMGERAPRPRPRLYSFADTRTFAEERFAGAEGEKLEAYFTDGDGYVLCIKSVQGRGTDRVVLSEREFGFILSELKPAGVILAHNHPSGEAQPSAEDDASVAAVGKLCRMHGASLQDSLILAEKDIFSYYGSGRLVRR</sequence>
<evidence type="ECO:0000259" key="3">
    <source>
        <dbReference type="Pfam" id="PF04002"/>
    </source>
</evidence>
<keyword evidence="2" id="KW-0482">Metalloprotease</keyword>
<evidence type="ECO:0000313" key="4">
    <source>
        <dbReference type="EMBL" id="HIZ09191.1"/>
    </source>
</evidence>
<dbReference type="Proteomes" id="UP000824025">
    <property type="component" value="Unassembled WGS sequence"/>
</dbReference>
<dbReference type="InterPro" id="IPR020891">
    <property type="entry name" value="UPF0758_CS"/>
</dbReference>
<evidence type="ECO:0000313" key="5">
    <source>
        <dbReference type="Proteomes" id="UP000824025"/>
    </source>
</evidence>
<dbReference type="InterPro" id="IPR025657">
    <property type="entry name" value="RadC_JAB"/>
</dbReference>
<accession>A0A9D2IHX3</accession>
<dbReference type="SUPFAM" id="SSF47781">
    <property type="entry name" value="RuvA domain 2-like"/>
    <property type="match status" value="1"/>
</dbReference>